<dbReference type="RefSeq" id="XP_050515085.1">
    <property type="nucleotide sequence ID" value="XM_050659128.1"/>
</dbReference>
<organism evidence="3 4">
    <name type="scientific">Diabrotica virgifera virgifera</name>
    <name type="common">western corn rootworm</name>
    <dbReference type="NCBI Taxonomy" id="50390"/>
    <lineage>
        <taxon>Eukaryota</taxon>
        <taxon>Metazoa</taxon>
        <taxon>Ecdysozoa</taxon>
        <taxon>Arthropoda</taxon>
        <taxon>Hexapoda</taxon>
        <taxon>Insecta</taxon>
        <taxon>Pterygota</taxon>
        <taxon>Neoptera</taxon>
        <taxon>Endopterygota</taxon>
        <taxon>Coleoptera</taxon>
        <taxon>Polyphaga</taxon>
        <taxon>Cucujiformia</taxon>
        <taxon>Chrysomeloidea</taxon>
        <taxon>Chrysomelidae</taxon>
        <taxon>Galerucinae</taxon>
        <taxon>Diabroticina</taxon>
        <taxon>Diabroticites</taxon>
        <taxon>Diabrotica</taxon>
    </lineage>
</organism>
<dbReference type="InterPro" id="IPR006580">
    <property type="entry name" value="Znf_TTF"/>
</dbReference>
<dbReference type="SMART" id="SM00597">
    <property type="entry name" value="ZnF_TTF"/>
    <property type="match status" value="1"/>
</dbReference>
<sequence>MCTNSDPCKPGKPSGYQFKLKRAAKEEKETDLLRKIPKISSFFSIDKSKTITEVSTDDDRDAILLPLSSTSSSVSISDGNQSGKGETDDDLDAILLPLPSTSSGVSISDGNQCGKGETVKSVENSEITSFDCTGGVVFSSDPSLWKVNDELRDHVAVHGVLQNCDADFSTSKRQYSHKVRYASESMFVRKILNGETQNRSWLVYFKVKGCVYCAPCMLFGKYADSESAFVNGFNDWKNASQRLKDHENSSGHKTSLGNLKVRGNTKARADSSLI</sequence>
<dbReference type="EnsemblMetazoa" id="XM_050659128.1">
    <property type="protein sequence ID" value="XP_050515085.1"/>
    <property type="gene ID" value="LOC126890271"/>
</dbReference>
<dbReference type="GeneID" id="126890271"/>
<evidence type="ECO:0000259" key="2">
    <source>
        <dbReference type="SMART" id="SM00597"/>
    </source>
</evidence>
<name>A0ABM5KY24_DIAVI</name>
<dbReference type="Proteomes" id="UP001652700">
    <property type="component" value="Unplaced"/>
</dbReference>
<feature type="region of interest" description="Disordered" evidence="1">
    <location>
        <begin position="71"/>
        <end position="90"/>
    </location>
</feature>
<evidence type="ECO:0000256" key="1">
    <source>
        <dbReference type="SAM" id="MobiDB-lite"/>
    </source>
</evidence>
<feature type="region of interest" description="Disordered" evidence="1">
    <location>
        <begin position="244"/>
        <end position="274"/>
    </location>
</feature>
<protein>
    <recommendedName>
        <fullName evidence="2">TTF-type domain-containing protein</fullName>
    </recommendedName>
</protein>
<accession>A0ABM5KY24</accession>
<reference evidence="3" key="1">
    <citation type="submission" date="2025-05" db="UniProtKB">
        <authorList>
            <consortium name="EnsemblMetazoa"/>
        </authorList>
    </citation>
    <scope>IDENTIFICATION</scope>
</reference>
<evidence type="ECO:0000313" key="3">
    <source>
        <dbReference type="EnsemblMetazoa" id="XP_050515085.1"/>
    </source>
</evidence>
<keyword evidence="4" id="KW-1185">Reference proteome</keyword>
<evidence type="ECO:0000313" key="4">
    <source>
        <dbReference type="Proteomes" id="UP001652700"/>
    </source>
</evidence>
<feature type="domain" description="TTF-type" evidence="2">
    <location>
        <begin position="187"/>
        <end position="271"/>
    </location>
</feature>
<proteinExistence type="predicted"/>